<dbReference type="GO" id="GO:0032259">
    <property type="term" value="P:methylation"/>
    <property type="evidence" value="ECO:0007669"/>
    <property type="project" value="UniProtKB-KW"/>
</dbReference>
<accession>A0A7W6BIQ2</accession>
<sequence>MYPFTTQTGIVRNRWYIAAFSSEISRDPIERTLLGKPVALYRKENGEPVAMYGLCPHRYYPLALGKLRGDAIVCGYHGFVFDADGKCIEVPSQGTGAGFRQPTWPIVERGPLCWIWMGDRDRCDPALIPPYEDFGLDRPGWRYSSPNYFHLRGRAQLLIDNLMDLTHLPYVHHHIGGGEAMKNPRLVEEERAAGYRVSRTGKVPFTPFHEHLFGAAARFEGLSDFLSLTDYYGPELIRTSLPVTLAIDGRDEVPAALGALYILHGITPETETTTHYFGFSTRNFRLDSEELDAFQYRSDCTIRQQDVDAIEAVERRLDAATAAQRELLVRADGPAVKVRRLIQALLDAERAPEPAAAMG</sequence>
<evidence type="ECO:0000256" key="1">
    <source>
        <dbReference type="ARBA" id="ARBA00022714"/>
    </source>
</evidence>
<dbReference type="PANTHER" id="PTHR21266">
    <property type="entry name" value="IRON-SULFUR DOMAIN CONTAINING PROTEIN"/>
    <property type="match status" value="1"/>
</dbReference>
<organism evidence="7 8">
    <name type="scientific">Sphingobium jiangsuense</name>
    <dbReference type="NCBI Taxonomy" id="870476"/>
    <lineage>
        <taxon>Bacteria</taxon>
        <taxon>Pseudomonadati</taxon>
        <taxon>Pseudomonadota</taxon>
        <taxon>Alphaproteobacteria</taxon>
        <taxon>Sphingomonadales</taxon>
        <taxon>Sphingomonadaceae</taxon>
        <taxon>Sphingobium</taxon>
    </lineage>
</organism>
<dbReference type="EMBL" id="JACIDT010000001">
    <property type="protein sequence ID" value="MBB3924430.1"/>
    <property type="molecule type" value="Genomic_DNA"/>
</dbReference>
<dbReference type="Pfam" id="PF00355">
    <property type="entry name" value="Rieske"/>
    <property type="match status" value="1"/>
</dbReference>
<keyword evidence="7" id="KW-0503">Monooxygenase</keyword>
<dbReference type="PANTHER" id="PTHR21266:SF60">
    <property type="entry name" value="3-KETOSTEROID-9-ALPHA-MONOOXYGENASE, OXYGENASE COMPONENT"/>
    <property type="match status" value="1"/>
</dbReference>
<dbReference type="PROSITE" id="PS51296">
    <property type="entry name" value="RIESKE"/>
    <property type="match status" value="1"/>
</dbReference>
<dbReference type="InterPro" id="IPR017941">
    <property type="entry name" value="Rieske_2Fe-2S"/>
</dbReference>
<keyword evidence="4" id="KW-0408">Iron</keyword>
<evidence type="ECO:0000313" key="7">
    <source>
        <dbReference type="EMBL" id="MBB3924430.1"/>
    </source>
</evidence>
<gene>
    <name evidence="7" type="ORF">GGR43_000124</name>
</gene>
<feature type="domain" description="Rieske" evidence="6">
    <location>
        <begin position="15"/>
        <end position="115"/>
    </location>
</feature>
<keyword evidence="2" id="KW-0479">Metal-binding</keyword>
<dbReference type="GO" id="GO:0051537">
    <property type="term" value="F:2 iron, 2 sulfur cluster binding"/>
    <property type="evidence" value="ECO:0007669"/>
    <property type="project" value="UniProtKB-KW"/>
</dbReference>
<keyword evidence="7" id="KW-0808">Transferase</keyword>
<keyword evidence="7" id="KW-0489">Methyltransferase</keyword>
<proteinExistence type="predicted"/>
<keyword evidence="8" id="KW-1185">Reference proteome</keyword>
<evidence type="ECO:0000256" key="3">
    <source>
        <dbReference type="ARBA" id="ARBA00023002"/>
    </source>
</evidence>
<dbReference type="GO" id="GO:0018489">
    <property type="term" value="F:vanillate monooxygenase activity"/>
    <property type="evidence" value="ECO:0007669"/>
    <property type="project" value="UniProtKB-EC"/>
</dbReference>
<name>A0A7W6BIQ2_9SPHN</name>
<keyword evidence="5" id="KW-0411">Iron-sulfur</keyword>
<dbReference type="InterPro" id="IPR050584">
    <property type="entry name" value="Cholesterol_7-desaturase"/>
</dbReference>
<dbReference type="GO" id="GO:0046872">
    <property type="term" value="F:metal ion binding"/>
    <property type="evidence" value="ECO:0007669"/>
    <property type="project" value="UniProtKB-KW"/>
</dbReference>
<comment type="caution">
    <text evidence="7">The sequence shown here is derived from an EMBL/GenBank/DDBJ whole genome shotgun (WGS) entry which is preliminary data.</text>
</comment>
<dbReference type="SUPFAM" id="SSF55961">
    <property type="entry name" value="Bet v1-like"/>
    <property type="match status" value="1"/>
</dbReference>
<keyword evidence="1" id="KW-0001">2Fe-2S</keyword>
<dbReference type="EC" id="1.14.13.82" evidence="7"/>
<evidence type="ECO:0000313" key="8">
    <source>
        <dbReference type="Proteomes" id="UP000571950"/>
    </source>
</evidence>
<dbReference type="InterPro" id="IPR044043">
    <property type="entry name" value="VanA_C_cat"/>
</dbReference>
<evidence type="ECO:0000256" key="4">
    <source>
        <dbReference type="ARBA" id="ARBA00023004"/>
    </source>
</evidence>
<dbReference type="GO" id="GO:0008168">
    <property type="term" value="F:methyltransferase activity"/>
    <property type="evidence" value="ECO:0007669"/>
    <property type="project" value="UniProtKB-KW"/>
</dbReference>
<dbReference type="RefSeq" id="WP_188070011.1">
    <property type="nucleotide sequence ID" value="NZ_BSPS01000110.1"/>
</dbReference>
<evidence type="ECO:0000256" key="5">
    <source>
        <dbReference type="ARBA" id="ARBA00023014"/>
    </source>
</evidence>
<dbReference type="AlphaFoldDB" id="A0A7W6BIQ2"/>
<protein>
    <submittedName>
        <fullName evidence="7">Vanillate O-demethylase monooxygenase subunit</fullName>
        <ecNumber evidence="7">1.14.13.82</ecNumber>
    </submittedName>
</protein>
<dbReference type="SUPFAM" id="SSF50022">
    <property type="entry name" value="ISP domain"/>
    <property type="match status" value="1"/>
</dbReference>
<evidence type="ECO:0000256" key="2">
    <source>
        <dbReference type="ARBA" id="ARBA00022723"/>
    </source>
</evidence>
<dbReference type="Proteomes" id="UP000571950">
    <property type="component" value="Unassembled WGS sequence"/>
</dbReference>
<dbReference type="Pfam" id="PF19112">
    <property type="entry name" value="VanA_C"/>
    <property type="match status" value="1"/>
</dbReference>
<evidence type="ECO:0000259" key="6">
    <source>
        <dbReference type="PROSITE" id="PS51296"/>
    </source>
</evidence>
<keyword evidence="3 7" id="KW-0560">Oxidoreductase</keyword>
<dbReference type="InterPro" id="IPR036922">
    <property type="entry name" value="Rieske_2Fe-2S_sf"/>
</dbReference>
<dbReference type="Gene3D" id="3.90.380.10">
    <property type="entry name" value="Naphthalene 1,2-dioxygenase Alpha Subunit, Chain A, domain 1"/>
    <property type="match status" value="1"/>
</dbReference>
<dbReference type="Gene3D" id="2.102.10.10">
    <property type="entry name" value="Rieske [2Fe-2S] iron-sulphur domain"/>
    <property type="match status" value="1"/>
</dbReference>
<reference evidence="7 8" key="1">
    <citation type="submission" date="2020-08" db="EMBL/GenBank/DDBJ databases">
        <title>Genomic Encyclopedia of Type Strains, Phase IV (KMG-IV): sequencing the most valuable type-strain genomes for metagenomic binning, comparative biology and taxonomic classification.</title>
        <authorList>
            <person name="Goeker M."/>
        </authorList>
    </citation>
    <scope>NUCLEOTIDE SEQUENCE [LARGE SCALE GENOMIC DNA]</scope>
    <source>
        <strain evidence="7 8">DSM 26189</strain>
    </source>
</reference>